<keyword evidence="2" id="KW-0378">Hydrolase</keyword>
<sequence length="841" mass="91336">MSEPGGQGDAGRDASREGEDTAPLPPEALCPGLDPTAITPALVDAMRSARAGDEGVPGQDRATRALTFATRIRHPGFNAFVHGPEGSGRRSLAMRAATQAARARQAPDDWIYVHNFATDWKPRAMSLPPGRAAPFRDAVASLVDQLRTAIPALFKTDAYRERRRRIEDTFQERQNEGFEAIEKRARAEGIGILRTPMGFAFAPLRDGEVVKPDEFQELPLEERQRIQDRIGELQTELAALMRQMPVEEEKRRNEIRALNAEMAQTVVDAAIKGVRAEFEDVATAVERLEAMRGDLIDNVELFVIDISDGEDSPFPEASMPVSEDPRFRRYLVNVVITNGAGAEPAGAPVVYEDHPTLARLIGRVDHTARMGALETDFTMIRAGALHRANGGFLVLDAMRLLREPLSWDALKRALRSRRITIASAAEELSLLSTVSLEPEPIPLDVKVLMIGEPLVYHLLSALDPEFGELFKVEADFEDRMPRDERALPSYARLIGAIGAREGLRELDASGIAAAIGEATRMTGDAERLSLRLRMLADLLAEADHWAGDAGRDKITAEDISRAIDERQFRAEGLRQRWHEEIGRGTVMIDTEGSRVGQINGLTVVAASHASAFGAPARITARVRMGTGRVIDIERETKLGGPIHSKGVLILSSYLAATYATEAPMSLWASLVFEQSYGGVDGDSASSAELYALLSALSGLPLRQDLAVTGSVNQLGQVQAIGGVNEKIEGFFDICSARGLTGTQGVLIPASNVKHLVLRPRVVEAATAGQFHVYPVAHIDQGIMLLTGREAGTRGADGRFPKGSVNGLVEARLDAFAQARRAFAAKDGPDEHAPGDIDDDER</sequence>
<evidence type="ECO:0000256" key="1">
    <source>
        <dbReference type="ARBA" id="ARBA00022670"/>
    </source>
</evidence>
<dbReference type="InterPro" id="IPR020568">
    <property type="entry name" value="Ribosomal_Su5_D2-typ_SF"/>
</dbReference>
<name>A0A8J7M517_9RHOB</name>
<dbReference type="InterPro" id="IPR027417">
    <property type="entry name" value="P-loop_NTPase"/>
</dbReference>
<keyword evidence="2" id="KW-0720">Serine protease</keyword>
<dbReference type="PROSITE" id="PS51786">
    <property type="entry name" value="LON_PROTEOLYTIC"/>
    <property type="match status" value="1"/>
</dbReference>
<organism evidence="6 7">
    <name type="scientific">Thermohalobaculum xanthum</name>
    <dbReference type="NCBI Taxonomy" id="2753746"/>
    <lineage>
        <taxon>Bacteria</taxon>
        <taxon>Pseudomonadati</taxon>
        <taxon>Pseudomonadota</taxon>
        <taxon>Alphaproteobacteria</taxon>
        <taxon>Rhodobacterales</taxon>
        <taxon>Paracoccaceae</taxon>
        <taxon>Thermohalobaculum</taxon>
    </lineage>
</organism>
<dbReference type="InterPro" id="IPR027065">
    <property type="entry name" value="Lon_Prtase"/>
</dbReference>
<dbReference type="Pfam" id="PF20436">
    <property type="entry name" value="LonB_AAA-LID"/>
    <property type="match status" value="1"/>
</dbReference>
<feature type="coiled-coil region" evidence="3">
    <location>
        <begin position="223"/>
        <end position="250"/>
    </location>
</feature>
<dbReference type="GO" id="GO:0004252">
    <property type="term" value="F:serine-type endopeptidase activity"/>
    <property type="evidence" value="ECO:0007669"/>
    <property type="project" value="UniProtKB-UniRule"/>
</dbReference>
<protein>
    <recommendedName>
        <fullName evidence="2">endopeptidase La</fullName>
        <ecNumber evidence="2">3.4.21.53</ecNumber>
    </recommendedName>
</protein>
<dbReference type="InterPro" id="IPR014721">
    <property type="entry name" value="Ribsml_uS5_D2-typ_fold_subgr"/>
</dbReference>
<dbReference type="SUPFAM" id="SSF54211">
    <property type="entry name" value="Ribosomal protein S5 domain 2-like"/>
    <property type="match status" value="1"/>
</dbReference>
<feature type="active site" evidence="2">
    <location>
        <position position="683"/>
    </location>
</feature>
<dbReference type="Gene3D" id="1.10.8.60">
    <property type="match status" value="1"/>
</dbReference>
<accession>A0A8J7M517</accession>
<dbReference type="InterPro" id="IPR046843">
    <property type="entry name" value="LonB_AAA-LID"/>
</dbReference>
<reference evidence="6" key="1">
    <citation type="submission" date="2020-12" db="EMBL/GenBank/DDBJ databases">
        <title>Bacterial taxonomy.</title>
        <authorList>
            <person name="Pan X."/>
        </authorList>
    </citation>
    <scope>NUCLEOTIDE SEQUENCE</scope>
    <source>
        <strain evidence="6">M0105</strain>
    </source>
</reference>
<feature type="compositionally biased region" description="Basic and acidic residues" evidence="4">
    <location>
        <begin position="10"/>
        <end position="19"/>
    </location>
</feature>
<evidence type="ECO:0000313" key="6">
    <source>
        <dbReference type="EMBL" id="MBK0398451.1"/>
    </source>
</evidence>
<feature type="region of interest" description="Disordered" evidence="4">
    <location>
        <begin position="1"/>
        <end position="35"/>
    </location>
</feature>
<dbReference type="GO" id="GO:0005524">
    <property type="term" value="F:ATP binding"/>
    <property type="evidence" value="ECO:0007669"/>
    <property type="project" value="InterPro"/>
</dbReference>
<keyword evidence="7" id="KW-1185">Reference proteome</keyword>
<dbReference type="RefSeq" id="WP_200607544.1">
    <property type="nucleotide sequence ID" value="NZ_JAEHHL010000001.1"/>
</dbReference>
<dbReference type="GO" id="GO:0006508">
    <property type="term" value="P:proteolysis"/>
    <property type="evidence" value="ECO:0007669"/>
    <property type="project" value="UniProtKB-KW"/>
</dbReference>
<evidence type="ECO:0000256" key="2">
    <source>
        <dbReference type="PROSITE-ProRule" id="PRU01122"/>
    </source>
</evidence>
<evidence type="ECO:0000313" key="7">
    <source>
        <dbReference type="Proteomes" id="UP000655420"/>
    </source>
</evidence>
<keyword evidence="3" id="KW-0175">Coiled coil</keyword>
<evidence type="ECO:0000256" key="4">
    <source>
        <dbReference type="SAM" id="MobiDB-lite"/>
    </source>
</evidence>
<dbReference type="SUPFAM" id="SSF52540">
    <property type="entry name" value="P-loop containing nucleoside triphosphate hydrolases"/>
    <property type="match status" value="1"/>
</dbReference>
<dbReference type="EC" id="3.4.21.53" evidence="2"/>
<comment type="caution">
    <text evidence="6">The sequence shown here is derived from an EMBL/GenBank/DDBJ whole genome shotgun (WGS) entry which is preliminary data.</text>
</comment>
<comment type="catalytic activity">
    <reaction evidence="2">
        <text>Hydrolysis of proteins in presence of ATP.</text>
        <dbReference type="EC" id="3.4.21.53"/>
    </reaction>
</comment>
<dbReference type="Pfam" id="PF13654">
    <property type="entry name" value="AAA_32"/>
    <property type="match status" value="1"/>
</dbReference>
<dbReference type="Proteomes" id="UP000655420">
    <property type="component" value="Unassembled WGS sequence"/>
</dbReference>
<dbReference type="InterPro" id="IPR008269">
    <property type="entry name" value="Lon_proteolytic"/>
</dbReference>
<dbReference type="GO" id="GO:0004176">
    <property type="term" value="F:ATP-dependent peptidase activity"/>
    <property type="evidence" value="ECO:0007669"/>
    <property type="project" value="UniProtKB-UniRule"/>
</dbReference>
<dbReference type="AlphaFoldDB" id="A0A8J7M517"/>
<dbReference type="PRINTS" id="PR00830">
    <property type="entry name" value="ENDOLAPTASE"/>
</dbReference>
<evidence type="ECO:0000256" key="3">
    <source>
        <dbReference type="SAM" id="Coils"/>
    </source>
</evidence>
<dbReference type="PANTHER" id="PTHR10046">
    <property type="entry name" value="ATP DEPENDENT LON PROTEASE FAMILY MEMBER"/>
    <property type="match status" value="1"/>
</dbReference>
<dbReference type="Gene3D" id="3.30.230.10">
    <property type="match status" value="1"/>
</dbReference>
<feature type="domain" description="Lon proteolytic" evidence="5">
    <location>
        <begin position="592"/>
        <end position="788"/>
    </location>
</feature>
<dbReference type="GO" id="GO:0030163">
    <property type="term" value="P:protein catabolic process"/>
    <property type="evidence" value="ECO:0007669"/>
    <property type="project" value="InterPro"/>
</dbReference>
<dbReference type="InterPro" id="IPR046844">
    <property type="entry name" value="Lon-like_helical"/>
</dbReference>
<evidence type="ECO:0000259" key="5">
    <source>
        <dbReference type="PROSITE" id="PS51786"/>
    </source>
</evidence>
<proteinExistence type="inferred from homology"/>
<dbReference type="Pfam" id="PF05362">
    <property type="entry name" value="Lon_C"/>
    <property type="match status" value="1"/>
</dbReference>
<gene>
    <name evidence="6" type="ORF">H0I76_04565</name>
</gene>
<feature type="active site" evidence="2">
    <location>
        <position position="726"/>
    </location>
</feature>
<dbReference type="InterPro" id="IPR041699">
    <property type="entry name" value="AAA_32"/>
</dbReference>
<keyword evidence="1 2" id="KW-0645">Protease</keyword>
<dbReference type="Gene3D" id="3.40.50.300">
    <property type="entry name" value="P-loop containing nucleotide triphosphate hydrolases"/>
    <property type="match status" value="2"/>
</dbReference>
<comment type="similarity">
    <text evidence="2">Belongs to the peptidase S16 family.</text>
</comment>
<dbReference type="Pfam" id="PF20437">
    <property type="entry name" value="LonC_helical"/>
    <property type="match status" value="1"/>
</dbReference>
<feature type="region of interest" description="Disordered" evidence="4">
    <location>
        <begin position="822"/>
        <end position="841"/>
    </location>
</feature>
<dbReference type="EMBL" id="JAEHHL010000001">
    <property type="protein sequence ID" value="MBK0398451.1"/>
    <property type="molecule type" value="Genomic_DNA"/>
</dbReference>